<accession>A0A1L7XVA0</accession>
<protein>
    <submittedName>
        <fullName evidence="3">Uncharacterized protein</fullName>
    </submittedName>
</protein>
<keyword evidence="2" id="KW-1133">Transmembrane helix</keyword>
<keyword evidence="4" id="KW-1185">Reference proteome</keyword>
<feature type="region of interest" description="Disordered" evidence="1">
    <location>
        <begin position="99"/>
        <end position="127"/>
    </location>
</feature>
<evidence type="ECO:0000256" key="2">
    <source>
        <dbReference type="SAM" id="Phobius"/>
    </source>
</evidence>
<evidence type="ECO:0000256" key="1">
    <source>
        <dbReference type="SAM" id="MobiDB-lite"/>
    </source>
</evidence>
<proteinExistence type="predicted"/>
<dbReference type="OrthoDB" id="3647at2759"/>
<keyword evidence="2" id="KW-0472">Membrane</keyword>
<feature type="compositionally biased region" description="Basic and acidic residues" evidence="1">
    <location>
        <begin position="99"/>
        <end position="111"/>
    </location>
</feature>
<feature type="transmembrane region" description="Helical" evidence="2">
    <location>
        <begin position="31"/>
        <end position="59"/>
    </location>
</feature>
<dbReference type="EMBL" id="FJOG01000062">
    <property type="protein sequence ID" value="CZR68966.1"/>
    <property type="molecule type" value="Genomic_DNA"/>
</dbReference>
<gene>
    <name evidence="3" type="ORF">PAC_18867</name>
</gene>
<organism evidence="3 4">
    <name type="scientific">Phialocephala subalpina</name>
    <dbReference type="NCBI Taxonomy" id="576137"/>
    <lineage>
        <taxon>Eukaryota</taxon>
        <taxon>Fungi</taxon>
        <taxon>Dikarya</taxon>
        <taxon>Ascomycota</taxon>
        <taxon>Pezizomycotina</taxon>
        <taxon>Leotiomycetes</taxon>
        <taxon>Helotiales</taxon>
        <taxon>Mollisiaceae</taxon>
        <taxon>Phialocephala</taxon>
        <taxon>Phialocephala fortinii species complex</taxon>
    </lineage>
</organism>
<dbReference type="Proteomes" id="UP000184330">
    <property type="component" value="Unassembled WGS sequence"/>
</dbReference>
<feature type="compositionally biased region" description="Basic residues" evidence="1">
    <location>
        <begin position="118"/>
        <end position="127"/>
    </location>
</feature>
<name>A0A1L7XVA0_9HELO</name>
<reference evidence="3 4" key="1">
    <citation type="submission" date="2016-03" db="EMBL/GenBank/DDBJ databases">
        <authorList>
            <person name="Ploux O."/>
        </authorList>
    </citation>
    <scope>NUCLEOTIDE SEQUENCE [LARGE SCALE GENOMIC DNA]</scope>
    <source>
        <strain evidence="3 4">UAMH 11012</strain>
    </source>
</reference>
<keyword evidence="2" id="KW-0812">Transmembrane</keyword>
<evidence type="ECO:0000313" key="3">
    <source>
        <dbReference type="EMBL" id="CZR68966.1"/>
    </source>
</evidence>
<evidence type="ECO:0000313" key="4">
    <source>
        <dbReference type="Proteomes" id="UP000184330"/>
    </source>
</evidence>
<dbReference type="AlphaFoldDB" id="A0A1L7XVA0"/>
<sequence length="127" mass="14225">MGVPFSQEVKTAVDVATDLATDLKSHATTALYALILISVIHTFLLAIFLLAIIALLITVNPDLVEERKAFVTPVVRWWLFPMRGWRGLGGIAEKVYGEKRREGAVEGESRSTNESFKSQRRRRASPR</sequence>